<dbReference type="OrthoDB" id="8911262at2"/>
<accession>A0A2S7VIL5</accession>
<protein>
    <recommendedName>
        <fullName evidence="3">DUF1289 domain-containing protein</fullName>
    </recommendedName>
</protein>
<comment type="caution">
    <text evidence="1">The sequence shown here is derived from an EMBL/GenBank/DDBJ whole genome shotgun (WGS) entry which is preliminary data.</text>
</comment>
<dbReference type="EMBL" id="MSCJ01000003">
    <property type="protein sequence ID" value="PQJ61987.1"/>
    <property type="molecule type" value="Genomic_DNA"/>
</dbReference>
<evidence type="ECO:0000313" key="2">
    <source>
        <dbReference type="Proteomes" id="UP000238730"/>
    </source>
</evidence>
<dbReference type="AlphaFoldDB" id="A0A2S7VIL5"/>
<name>A0A2S7VIL5_PHOAN</name>
<organism evidence="1 2">
    <name type="scientific">Photobacterium angustum</name>
    <dbReference type="NCBI Taxonomy" id="661"/>
    <lineage>
        <taxon>Bacteria</taxon>
        <taxon>Pseudomonadati</taxon>
        <taxon>Pseudomonadota</taxon>
        <taxon>Gammaproteobacteria</taxon>
        <taxon>Vibrionales</taxon>
        <taxon>Vibrionaceae</taxon>
        <taxon>Photobacterium</taxon>
    </lineage>
</organism>
<proteinExistence type="predicted"/>
<sequence>MKSPCVAKCKNSDGICSGCLRTMKEVIEWQNFDETKRESVMAEIKGQPDTHSCPECHEPAHCDISAGKATCWCFELDKRDTSDCPSGHCLCRQCLSKQPLA</sequence>
<gene>
    <name evidence="1" type="ORF">BTO08_17150</name>
</gene>
<dbReference type="InterPro" id="IPR032720">
    <property type="entry name" value="Cys_rich_CWC"/>
</dbReference>
<evidence type="ECO:0008006" key="3">
    <source>
        <dbReference type="Google" id="ProtNLM"/>
    </source>
</evidence>
<dbReference type="Pfam" id="PF14375">
    <property type="entry name" value="Cys_rich_CWC"/>
    <property type="match status" value="1"/>
</dbReference>
<dbReference type="RefSeq" id="WP_105061826.1">
    <property type="nucleotide sequence ID" value="NZ_MSCJ01000003.1"/>
</dbReference>
<dbReference type="Proteomes" id="UP000238730">
    <property type="component" value="Unassembled WGS sequence"/>
</dbReference>
<dbReference type="Pfam" id="PF06945">
    <property type="entry name" value="DUF1289"/>
    <property type="match status" value="1"/>
</dbReference>
<evidence type="ECO:0000313" key="1">
    <source>
        <dbReference type="EMBL" id="PQJ61987.1"/>
    </source>
</evidence>
<reference evidence="1 2" key="1">
    <citation type="submission" date="2016-12" db="EMBL/GenBank/DDBJ databases">
        <title>Diversity of luminous bacteria.</title>
        <authorList>
            <person name="Yoshizawa S."/>
            <person name="Kogure K."/>
        </authorList>
    </citation>
    <scope>NUCLEOTIDE SEQUENCE [LARGE SCALE GENOMIC DNA]</scope>
    <source>
        <strain evidence="1 2">LC1-200</strain>
    </source>
</reference>
<dbReference type="InterPro" id="IPR010710">
    <property type="entry name" value="DUF1289"/>
</dbReference>